<dbReference type="Gene3D" id="3.30.70.1440">
    <property type="entry name" value="Multidrug efflux transporter AcrB pore domain"/>
    <property type="match status" value="1"/>
</dbReference>
<dbReference type="PANTHER" id="PTHR32063">
    <property type="match status" value="1"/>
</dbReference>
<feature type="transmembrane region" description="Helical" evidence="1">
    <location>
        <begin position="522"/>
        <end position="540"/>
    </location>
</feature>
<dbReference type="SUPFAM" id="SSF82693">
    <property type="entry name" value="Multidrug efflux transporter AcrB pore domain, PN1, PN2, PC1 and PC2 subdomains"/>
    <property type="match status" value="3"/>
</dbReference>
<dbReference type="PRINTS" id="PR00702">
    <property type="entry name" value="ACRIFLAVINRP"/>
</dbReference>
<dbReference type="Proteomes" id="UP000020773">
    <property type="component" value="Unassembled WGS sequence"/>
</dbReference>
<sequence length="1010" mass="112087">MKLVKYFLQKRAVTILLLVLVLAGGLFSYFKMGKLEDAPFTIKQALVLTSYPGASPAEVQSQVTDILEEAIQSLGELYYLKTENRAGLSKITVYVKKEIRAEEMQQLWDKLRRKVNDVQDKLPAGAGTSIVNDDFGDVLGVFYGLTGDGHTYRELEDQAKFIKNELLKVKDVAKIEIYGVQTPTIDVLISPSVMAQSGVTTADMMRAFEAQNKMVDAGGIDAGTNRIRIESTGNFYSLDDIRDLTIVSRNGEHFRLADIAQIEEGYQTPPANQMRINGSPAVGIAISTVPTGNVVGMAEDIKMRIGELSQSMPDGYELISIYDQGYESAVANQGFILNLIISVITVVAILLFFIGFKNGLLIGSGLVFSIFATLIVMMACDIALQRMSLAAIIIAMGMLVDNAIVVSDSALINMERGMRKRVAIMRACSSTALPLLAATAIAILTFLPIYYSPHITGELLSSLVVVIGVSLMFSWVFALTQTPFFIQEFVRRPRPEELKASLFDGKYYHLFRKSLRWVLRHRTMTIASLVVLLLLSAWSFKFIPKVFVPALDKQYFTVDMWLPEGTTIGETDRIAGEISNYIRTHEETEMVSSYIGRTPPRYYLSNISFGPQSNYAQLLVKCKSSKESRALNVLLQDSIRLKYPEPLIKVNKFELSPLTEAMIEARFLGPDPAVLDSLAGEAIEIMRRNPKVADARNEWGNMSMVMRPVYDPVKAGALGITKSQMMESVKSISDGTRVGVYRNDEKKVPVLLKSEGADITDARSLGNFSVWNGEHSAPLSQVTERIETTWEWPQMRTYNRQLSMAAMCGVKSGYTMAEVHGEIRKEIEAMKLPEGYTFFWDSQYKDQREAMQAIGKFFPLAFLVLVVILVALFGNFRDPVIILCVLPLSIIGVAVGMLLTGFDFGFFPIAGWLGLLGMVIKNVIVLLDEIDVQRREGVVPYTAVIESTVSRTRPVLMAATTTILGMVPLLFDIAFGGMAATIIFGLTFATLLTLFVTPALYAIFYKIKEK</sequence>
<dbReference type="RefSeq" id="WP_008770043.1">
    <property type="nucleotide sequence ID" value="NZ_JGDB01000375.1"/>
</dbReference>
<feature type="transmembrane region" description="Helical" evidence="1">
    <location>
        <begin position="361"/>
        <end position="384"/>
    </location>
</feature>
<reference evidence="2 3" key="1">
    <citation type="submission" date="2014-02" db="EMBL/GenBank/DDBJ databases">
        <authorList>
            <person name="Sears C."/>
            <person name="Carroll K."/>
            <person name="Sack B.R."/>
            <person name="Qadri F."/>
            <person name="Myers L.L."/>
            <person name="Chung G.-T."/>
            <person name="Escheverria P."/>
            <person name="Fraser C.M."/>
            <person name="Sadzewicz L."/>
            <person name="Shefchek K.A."/>
            <person name="Tallon L."/>
            <person name="Das S.P."/>
            <person name="Daugherty S."/>
            <person name="Mongodin E.F."/>
        </authorList>
    </citation>
    <scope>NUCLEOTIDE SEQUENCE [LARGE SCALE GENOMIC DNA]</scope>
    <source>
        <strain evidence="3">3998T(B)3</strain>
    </source>
</reference>
<dbReference type="InterPro" id="IPR001036">
    <property type="entry name" value="Acrflvin-R"/>
</dbReference>
<dbReference type="Gene3D" id="3.30.70.1430">
    <property type="entry name" value="Multidrug efflux transporter AcrB pore domain"/>
    <property type="match status" value="2"/>
</dbReference>
<dbReference type="Gene3D" id="1.20.1640.10">
    <property type="entry name" value="Multidrug efflux transporter AcrB transmembrane domain"/>
    <property type="match status" value="2"/>
</dbReference>
<proteinExistence type="predicted"/>
<feature type="transmembrane region" description="Helical" evidence="1">
    <location>
        <begin position="335"/>
        <end position="354"/>
    </location>
</feature>
<feature type="transmembrane region" description="Helical" evidence="1">
    <location>
        <begin position="853"/>
        <end position="873"/>
    </location>
</feature>
<feature type="transmembrane region" description="Helical" evidence="1">
    <location>
        <begin position="463"/>
        <end position="486"/>
    </location>
</feature>
<comment type="caution">
    <text evidence="2">The sequence shown here is derived from an EMBL/GenBank/DDBJ whole genome shotgun (WGS) entry which is preliminary data.</text>
</comment>
<feature type="transmembrane region" description="Helical" evidence="1">
    <location>
        <begin position="432"/>
        <end position="451"/>
    </location>
</feature>
<dbReference type="SUPFAM" id="SSF82866">
    <property type="entry name" value="Multidrug efflux transporter AcrB transmembrane domain"/>
    <property type="match status" value="2"/>
</dbReference>
<gene>
    <name evidence="2" type="ORF">M125_5534</name>
</gene>
<name>A0A015UXR8_BACFG</name>
<dbReference type="EMBL" id="JGDB01000375">
    <property type="protein sequence ID" value="EXY87821.1"/>
    <property type="molecule type" value="Genomic_DNA"/>
</dbReference>
<feature type="transmembrane region" description="Helical" evidence="1">
    <location>
        <begin position="390"/>
        <end position="411"/>
    </location>
</feature>
<dbReference type="GO" id="GO:0042910">
    <property type="term" value="F:xenobiotic transmembrane transporter activity"/>
    <property type="evidence" value="ECO:0007669"/>
    <property type="project" value="TreeGrafter"/>
</dbReference>
<dbReference type="PANTHER" id="PTHR32063:SF18">
    <property type="entry name" value="CATION EFFLUX SYSTEM PROTEIN"/>
    <property type="match status" value="1"/>
</dbReference>
<dbReference type="GO" id="GO:0005886">
    <property type="term" value="C:plasma membrane"/>
    <property type="evidence" value="ECO:0007669"/>
    <property type="project" value="TreeGrafter"/>
</dbReference>
<keyword evidence="1" id="KW-0812">Transmembrane</keyword>
<evidence type="ECO:0000313" key="3">
    <source>
        <dbReference type="Proteomes" id="UP000020773"/>
    </source>
</evidence>
<feature type="transmembrane region" description="Helical" evidence="1">
    <location>
        <begin position="880"/>
        <end position="899"/>
    </location>
</feature>
<accession>A0A015UXR8</accession>
<keyword evidence="1" id="KW-0472">Membrane</keyword>
<dbReference type="Gene3D" id="3.30.70.1320">
    <property type="entry name" value="Multidrug efflux transporter AcrB pore domain like"/>
    <property type="match status" value="1"/>
</dbReference>
<feature type="transmembrane region" description="Helical" evidence="1">
    <location>
        <begin position="905"/>
        <end position="927"/>
    </location>
</feature>
<feature type="transmembrane region" description="Helical" evidence="1">
    <location>
        <begin position="982"/>
        <end position="1004"/>
    </location>
</feature>
<dbReference type="PATRIC" id="fig|1339316.3.peg.5208"/>
<feature type="transmembrane region" description="Helical" evidence="1">
    <location>
        <begin position="955"/>
        <end position="976"/>
    </location>
</feature>
<keyword evidence="1" id="KW-1133">Transmembrane helix</keyword>
<evidence type="ECO:0000313" key="2">
    <source>
        <dbReference type="EMBL" id="EXY87821.1"/>
    </source>
</evidence>
<dbReference type="AlphaFoldDB" id="A0A015UXR8"/>
<evidence type="ECO:0000256" key="1">
    <source>
        <dbReference type="SAM" id="Phobius"/>
    </source>
</evidence>
<organism evidence="2 3">
    <name type="scientific">Bacteroides fragilis str. 3998T(B)3</name>
    <dbReference type="NCBI Taxonomy" id="1339316"/>
    <lineage>
        <taxon>Bacteria</taxon>
        <taxon>Pseudomonadati</taxon>
        <taxon>Bacteroidota</taxon>
        <taxon>Bacteroidia</taxon>
        <taxon>Bacteroidales</taxon>
        <taxon>Bacteroidaceae</taxon>
        <taxon>Bacteroides</taxon>
    </lineage>
</organism>
<dbReference type="SUPFAM" id="SSF82714">
    <property type="entry name" value="Multidrug efflux transporter AcrB TolC docking domain, DN and DC subdomains"/>
    <property type="match status" value="2"/>
</dbReference>
<dbReference type="Pfam" id="PF00873">
    <property type="entry name" value="ACR_tran"/>
    <property type="match status" value="1"/>
</dbReference>
<protein>
    <submittedName>
        <fullName evidence="2">Export membrane family protein</fullName>
    </submittedName>
</protein>
<dbReference type="InterPro" id="IPR027463">
    <property type="entry name" value="AcrB_DN_DC_subdom"/>
</dbReference>
<dbReference type="Gene3D" id="3.30.2090.10">
    <property type="entry name" value="Multidrug efflux transporter AcrB TolC docking domain, DN and DC subdomains"/>
    <property type="match status" value="2"/>
</dbReference>